<protein>
    <submittedName>
        <fullName evidence="3">RNASEK-C17orf49 readthrough (Non-protein coding)</fullName>
    </submittedName>
</protein>
<reference evidence="3" key="1">
    <citation type="submission" date="2017-02" db="UniProtKB">
        <authorList>
            <consortium name="WormBaseParasite"/>
        </authorList>
    </citation>
    <scope>IDENTIFICATION</scope>
</reference>
<organism evidence="3">
    <name type="scientific">Nippostrongylus brasiliensis</name>
    <name type="common">Rat hookworm</name>
    <dbReference type="NCBI Taxonomy" id="27835"/>
    <lineage>
        <taxon>Eukaryota</taxon>
        <taxon>Metazoa</taxon>
        <taxon>Ecdysozoa</taxon>
        <taxon>Nematoda</taxon>
        <taxon>Chromadorea</taxon>
        <taxon>Rhabditida</taxon>
        <taxon>Rhabditina</taxon>
        <taxon>Rhabditomorpha</taxon>
        <taxon>Strongyloidea</taxon>
        <taxon>Heligmosomidae</taxon>
        <taxon>Nippostrongylus</taxon>
    </lineage>
</organism>
<sequence>MEKLRSSLSKTLKSLGDSFSEDANMDDMSDYVISPHDGSLEQECEANVSGITKVPSRSAAVVMESDDDIIDSIDASYFIEDDFNAIDYELKVRLL</sequence>
<dbReference type="AlphaFoldDB" id="A0A0N4YWU5"/>
<gene>
    <name evidence="1" type="ORF">NBR_LOCUS21718</name>
</gene>
<dbReference type="STRING" id="27835.A0A0N4YWU5"/>
<accession>A0A0N4YWU5</accession>
<evidence type="ECO:0000313" key="3">
    <source>
        <dbReference type="WBParaSite" id="NBR_0002171701-mRNA-1"/>
    </source>
</evidence>
<proteinExistence type="predicted"/>
<evidence type="ECO:0000313" key="1">
    <source>
        <dbReference type="EMBL" id="VDL85939.1"/>
    </source>
</evidence>
<keyword evidence="2" id="KW-1185">Reference proteome</keyword>
<name>A0A0N4YWU5_NIPBR</name>
<dbReference type="WBParaSite" id="NBR_0002171701-mRNA-1">
    <property type="protein sequence ID" value="NBR_0002171701-mRNA-1"/>
    <property type="gene ID" value="NBR_0002171701"/>
</dbReference>
<dbReference type="EMBL" id="UYSL01026748">
    <property type="protein sequence ID" value="VDL85939.1"/>
    <property type="molecule type" value="Genomic_DNA"/>
</dbReference>
<evidence type="ECO:0000313" key="2">
    <source>
        <dbReference type="Proteomes" id="UP000271162"/>
    </source>
</evidence>
<reference evidence="1 2" key="2">
    <citation type="submission" date="2018-11" db="EMBL/GenBank/DDBJ databases">
        <authorList>
            <consortium name="Pathogen Informatics"/>
        </authorList>
    </citation>
    <scope>NUCLEOTIDE SEQUENCE [LARGE SCALE GENOMIC DNA]</scope>
</reference>
<dbReference type="Proteomes" id="UP000271162">
    <property type="component" value="Unassembled WGS sequence"/>
</dbReference>